<comment type="caution">
    <text evidence="3">The sequence shown here is derived from an EMBL/GenBank/DDBJ whole genome shotgun (WGS) entry which is preliminary data.</text>
</comment>
<dbReference type="Proteomes" id="UP000553343">
    <property type="component" value="Unassembled WGS sequence"/>
</dbReference>
<dbReference type="AlphaFoldDB" id="A0A850SU38"/>
<dbReference type="PROSITE" id="PS01148">
    <property type="entry name" value="UPF0033"/>
    <property type="match status" value="1"/>
</dbReference>
<reference evidence="3 4" key="1">
    <citation type="submission" date="2020-06" db="EMBL/GenBank/DDBJ databases">
        <title>High-quality draft genome of sulfate reducer Desulfobacter latus type strain AcrS2 isolated from marine sediment.</title>
        <authorList>
            <person name="Hoppe M."/>
            <person name="Larsen C.K."/>
            <person name="Marshall I.P.G."/>
            <person name="Schramm A."/>
            <person name="Marietou A.G."/>
        </authorList>
    </citation>
    <scope>NUCLEOTIDE SEQUENCE [LARGE SCALE GENOMIC DNA]</scope>
    <source>
        <strain evidence="3 4">AcRS2</strain>
    </source>
</reference>
<feature type="domain" description="UPF0033" evidence="2">
    <location>
        <begin position="5"/>
        <end position="29"/>
    </location>
</feature>
<comment type="similarity">
    <text evidence="1">Belongs to the sulfur carrier protein TusA family.</text>
</comment>
<gene>
    <name evidence="3" type="ORF">HXW94_07725</name>
</gene>
<name>A0A850SU38_9BACT</name>
<dbReference type="CDD" id="cd03421">
    <property type="entry name" value="SirA_like_N"/>
    <property type="match status" value="1"/>
</dbReference>
<proteinExistence type="inferred from homology"/>
<dbReference type="PANTHER" id="PTHR33279">
    <property type="entry name" value="SULFUR CARRIER PROTEIN YEDF-RELATED"/>
    <property type="match status" value="1"/>
</dbReference>
<dbReference type="Pfam" id="PF01206">
    <property type="entry name" value="TusA"/>
    <property type="match status" value="1"/>
</dbReference>
<dbReference type="EMBL" id="JACADJ010000019">
    <property type="protein sequence ID" value="NWH04874.1"/>
    <property type="molecule type" value="Genomic_DNA"/>
</dbReference>
<evidence type="ECO:0000313" key="4">
    <source>
        <dbReference type="Proteomes" id="UP000553343"/>
    </source>
</evidence>
<dbReference type="RefSeq" id="WP_178366329.1">
    <property type="nucleotide sequence ID" value="NZ_JACADJ010000019.1"/>
</dbReference>
<dbReference type="InterPro" id="IPR036868">
    <property type="entry name" value="TusA-like_sf"/>
</dbReference>
<dbReference type="SUPFAM" id="SSF64307">
    <property type="entry name" value="SirA-like"/>
    <property type="match status" value="1"/>
</dbReference>
<evidence type="ECO:0000259" key="2">
    <source>
        <dbReference type="PROSITE" id="PS01148"/>
    </source>
</evidence>
<protein>
    <submittedName>
        <fullName evidence="3">Sulfurtransferase TusA family protein</fullName>
    </submittedName>
</protein>
<sequence>MSKIIDASGLSCPQPVLMTLDAIKSGSDGELEVIVDNEASRENVVRAAESKGWNVFDIKDDDENTRIFIRKG</sequence>
<evidence type="ECO:0000256" key="1">
    <source>
        <dbReference type="ARBA" id="ARBA00008984"/>
    </source>
</evidence>
<keyword evidence="4" id="KW-1185">Reference proteome</keyword>
<dbReference type="Gene3D" id="3.30.110.40">
    <property type="entry name" value="TusA-like domain"/>
    <property type="match status" value="1"/>
</dbReference>
<evidence type="ECO:0000313" key="3">
    <source>
        <dbReference type="EMBL" id="NWH04874.1"/>
    </source>
</evidence>
<keyword evidence="3" id="KW-0808">Transferase</keyword>
<dbReference type="PANTHER" id="PTHR33279:SF6">
    <property type="entry name" value="SULFUR CARRIER PROTEIN YEDF-RELATED"/>
    <property type="match status" value="1"/>
</dbReference>
<organism evidence="3 4">
    <name type="scientific">Desulfobacter latus</name>
    <dbReference type="NCBI Taxonomy" id="2292"/>
    <lineage>
        <taxon>Bacteria</taxon>
        <taxon>Pseudomonadati</taxon>
        <taxon>Thermodesulfobacteriota</taxon>
        <taxon>Desulfobacteria</taxon>
        <taxon>Desulfobacterales</taxon>
        <taxon>Desulfobacteraceae</taxon>
        <taxon>Desulfobacter</taxon>
    </lineage>
</organism>
<accession>A0A850SU38</accession>
<dbReference type="GO" id="GO:0016740">
    <property type="term" value="F:transferase activity"/>
    <property type="evidence" value="ECO:0007669"/>
    <property type="project" value="UniProtKB-KW"/>
</dbReference>
<dbReference type="InterPro" id="IPR001455">
    <property type="entry name" value="TusA-like"/>
</dbReference>